<gene>
    <name evidence="3" type="ORF">C0188_03200</name>
    <name evidence="1" type="ORF">ENO39_02930</name>
    <name evidence="2" type="ORF">IOK49_04450</name>
</gene>
<proteinExistence type="predicted"/>
<evidence type="ECO:0000313" key="1">
    <source>
        <dbReference type="EMBL" id="HEW63995.1"/>
    </source>
</evidence>
<dbReference type="EMBL" id="DSFH01000044">
    <property type="protein sequence ID" value="HEW63995.1"/>
    <property type="molecule type" value="Genomic_DNA"/>
</dbReference>
<protein>
    <submittedName>
        <fullName evidence="3">Uncharacterized protein</fullName>
    </submittedName>
</protein>
<reference evidence="2" key="3">
    <citation type="submission" date="2020-10" db="EMBL/GenBank/DDBJ databases">
        <title>Fervidococcus fontis strain 3639Fd - the first crenarchaeon capable of growth on lipids.</title>
        <authorList>
            <person name="Kochetkova T.V."/>
            <person name="Elcheninov A.G."/>
            <person name="Toschakov S.V."/>
            <person name="Kublanov I.V."/>
        </authorList>
    </citation>
    <scope>NUCLEOTIDE SEQUENCE</scope>
    <source>
        <strain evidence="2">3639Fd</strain>
    </source>
</reference>
<dbReference type="Proteomes" id="UP000886076">
    <property type="component" value="Unassembled WGS sequence"/>
</dbReference>
<dbReference type="EMBL" id="PNIM01000015">
    <property type="protein sequence ID" value="PMB75414.1"/>
    <property type="molecule type" value="Genomic_DNA"/>
</dbReference>
<name>A0A2J6N244_9CREN</name>
<reference evidence="3 4" key="1">
    <citation type="submission" date="2018-01" db="EMBL/GenBank/DDBJ databases">
        <title>Metagenomic assembled genomes from two thermal pools in the Uzon Caldera, Kamchatka, Russia.</title>
        <authorList>
            <person name="Wilkins L."/>
            <person name="Ettinger C."/>
        </authorList>
    </citation>
    <scope>NUCLEOTIDE SEQUENCE [LARGE SCALE GENOMIC DNA]</scope>
    <source>
        <strain evidence="3">ZAV-06</strain>
    </source>
</reference>
<organism evidence="3 4">
    <name type="scientific">Fervidicoccus fontis</name>
    <dbReference type="NCBI Taxonomy" id="683846"/>
    <lineage>
        <taxon>Archaea</taxon>
        <taxon>Thermoproteota</taxon>
        <taxon>Thermoprotei</taxon>
        <taxon>Fervidicoccales</taxon>
        <taxon>Fervidicoccaceae</taxon>
        <taxon>Fervidicoccus</taxon>
    </lineage>
</organism>
<evidence type="ECO:0000313" key="4">
    <source>
        <dbReference type="Proteomes" id="UP000237153"/>
    </source>
</evidence>
<dbReference type="Proteomes" id="UP000652307">
    <property type="component" value="Unassembled WGS sequence"/>
</dbReference>
<dbReference type="AlphaFoldDB" id="A0A2J6N244"/>
<sequence length="66" mass="7644">MEKINEVIIDYKGSIFKTLKREDGRFYCPICGAGENAPIFFTESDLIRHICNHDQIKKALAKKKKE</sequence>
<dbReference type="EMBL" id="JADEZV010000002">
    <property type="protein sequence ID" value="MBE9391322.1"/>
    <property type="molecule type" value="Genomic_DNA"/>
</dbReference>
<dbReference type="GeneID" id="12449851"/>
<dbReference type="Proteomes" id="UP000237153">
    <property type="component" value="Unassembled WGS sequence"/>
</dbReference>
<dbReference type="RefSeq" id="WP_014557906.1">
    <property type="nucleotide sequence ID" value="NZ_DSFH01000044.1"/>
</dbReference>
<comment type="caution">
    <text evidence="3">The sequence shown here is derived from an EMBL/GenBank/DDBJ whole genome shotgun (WGS) entry which is preliminary data.</text>
</comment>
<evidence type="ECO:0000313" key="3">
    <source>
        <dbReference type="EMBL" id="PMB75414.1"/>
    </source>
</evidence>
<accession>A0A2J6N244</accession>
<evidence type="ECO:0000313" key="2">
    <source>
        <dbReference type="EMBL" id="MBE9391322.1"/>
    </source>
</evidence>
<reference evidence="1" key="2">
    <citation type="journal article" date="2020" name="mSystems">
        <title>Genome- and Community-Level Interaction Insights into Carbon Utilization and Element Cycling Functions of Hydrothermarchaeota in Hydrothermal Sediment.</title>
        <authorList>
            <person name="Zhou Z."/>
            <person name="Liu Y."/>
            <person name="Xu W."/>
            <person name="Pan J."/>
            <person name="Luo Z.H."/>
            <person name="Li M."/>
        </authorList>
    </citation>
    <scope>NUCLEOTIDE SEQUENCE [LARGE SCALE GENOMIC DNA]</scope>
    <source>
        <strain evidence="1">SpSt-1261</strain>
    </source>
</reference>